<comment type="caution">
    <text evidence="2">The sequence shown here is derived from an EMBL/GenBank/DDBJ whole genome shotgun (WGS) entry which is preliminary data.</text>
</comment>
<reference evidence="2" key="1">
    <citation type="submission" date="2021-06" db="EMBL/GenBank/DDBJ databases">
        <authorList>
            <person name="Kallberg Y."/>
            <person name="Tangrot J."/>
            <person name="Rosling A."/>
        </authorList>
    </citation>
    <scope>NUCLEOTIDE SEQUENCE</scope>
    <source>
        <strain evidence="2">87-6 pot B 2015</strain>
    </source>
</reference>
<name>A0A9N9GRP0_FUNMO</name>
<feature type="coiled-coil region" evidence="1">
    <location>
        <begin position="1"/>
        <end position="31"/>
    </location>
</feature>
<organism evidence="2 3">
    <name type="scientific">Funneliformis mosseae</name>
    <name type="common">Endomycorrhizal fungus</name>
    <name type="synonym">Glomus mosseae</name>
    <dbReference type="NCBI Taxonomy" id="27381"/>
    <lineage>
        <taxon>Eukaryota</taxon>
        <taxon>Fungi</taxon>
        <taxon>Fungi incertae sedis</taxon>
        <taxon>Mucoromycota</taxon>
        <taxon>Glomeromycotina</taxon>
        <taxon>Glomeromycetes</taxon>
        <taxon>Glomerales</taxon>
        <taxon>Glomeraceae</taxon>
        <taxon>Funneliformis</taxon>
    </lineage>
</organism>
<keyword evidence="1" id="KW-0175">Coiled coil</keyword>
<sequence length="83" mass="9758">MASIEEVKQRKERAINELDETKRTLEAFKEDAAQGKLLGKLRLWLADVKEGTAVQRAEWKETVVDLAAEKKRLEEKEEYWARR</sequence>
<accession>A0A9N9GRP0</accession>
<dbReference type="EMBL" id="CAJVPP010003257">
    <property type="protein sequence ID" value="CAG8624971.1"/>
    <property type="molecule type" value="Genomic_DNA"/>
</dbReference>
<evidence type="ECO:0000313" key="2">
    <source>
        <dbReference type="EMBL" id="CAG8624971.1"/>
    </source>
</evidence>
<evidence type="ECO:0000256" key="1">
    <source>
        <dbReference type="SAM" id="Coils"/>
    </source>
</evidence>
<gene>
    <name evidence="2" type="ORF">FMOSSE_LOCUS10186</name>
</gene>
<keyword evidence="3" id="KW-1185">Reference proteome</keyword>
<dbReference type="Proteomes" id="UP000789375">
    <property type="component" value="Unassembled WGS sequence"/>
</dbReference>
<proteinExistence type="predicted"/>
<protein>
    <submittedName>
        <fullName evidence="2">10719_t:CDS:1</fullName>
    </submittedName>
</protein>
<evidence type="ECO:0000313" key="3">
    <source>
        <dbReference type="Proteomes" id="UP000789375"/>
    </source>
</evidence>
<dbReference type="AlphaFoldDB" id="A0A9N9GRP0"/>